<reference evidence="1" key="1">
    <citation type="journal article" date="2014" name="Int. J. Syst. Evol. Microbiol.">
        <title>Complete genome sequence of Corynebacterium casei LMG S-19264T (=DSM 44701T), isolated from a smear-ripened cheese.</title>
        <authorList>
            <consortium name="US DOE Joint Genome Institute (JGI-PGF)"/>
            <person name="Walter F."/>
            <person name="Albersmeier A."/>
            <person name="Kalinowski J."/>
            <person name="Ruckert C."/>
        </authorList>
    </citation>
    <scope>NUCLEOTIDE SEQUENCE</scope>
    <source>
        <strain evidence="1">JCM 31311</strain>
    </source>
</reference>
<accession>A0A918C7Z5</accession>
<dbReference type="EMBL" id="BMQL01000013">
    <property type="protein sequence ID" value="GGR11419.1"/>
    <property type="molecule type" value="Genomic_DNA"/>
</dbReference>
<proteinExistence type="predicted"/>
<organism evidence="1 2">
    <name type="scientific">Deinococcus ruber</name>
    <dbReference type="NCBI Taxonomy" id="1848197"/>
    <lineage>
        <taxon>Bacteria</taxon>
        <taxon>Thermotogati</taxon>
        <taxon>Deinococcota</taxon>
        <taxon>Deinococci</taxon>
        <taxon>Deinococcales</taxon>
        <taxon>Deinococcaceae</taxon>
        <taxon>Deinococcus</taxon>
    </lineage>
</organism>
<comment type="caution">
    <text evidence="1">The sequence shown here is derived from an EMBL/GenBank/DDBJ whole genome shotgun (WGS) entry which is preliminary data.</text>
</comment>
<name>A0A918C7Z5_9DEIO</name>
<evidence type="ECO:0000313" key="2">
    <source>
        <dbReference type="Proteomes" id="UP000603865"/>
    </source>
</evidence>
<reference evidence="1" key="2">
    <citation type="submission" date="2020-09" db="EMBL/GenBank/DDBJ databases">
        <authorList>
            <person name="Sun Q."/>
            <person name="Ohkuma M."/>
        </authorList>
    </citation>
    <scope>NUCLEOTIDE SEQUENCE</scope>
    <source>
        <strain evidence="1">JCM 31311</strain>
    </source>
</reference>
<gene>
    <name evidence="1" type="ORF">GCM10008957_25250</name>
</gene>
<sequence length="127" mass="13523">MASKADITAGIKAANTVELDPNKYTASQLTSLLPLAQKGEGDRADFDSKLKEFDDAAAKLAANQPTPQEPKTFLKPINVSVAPQIAAYGGEFTDPDSKASIGKDVVTVETTPFVMQKLRAGEIVEEQ</sequence>
<dbReference type="Proteomes" id="UP000603865">
    <property type="component" value="Unassembled WGS sequence"/>
</dbReference>
<dbReference type="AlphaFoldDB" id="A0A918C7Z5"/>
<dbReference type="RefSeq" id="WP_189090871.1">
    <property type="nucleotide sequence ID" value="NZ_BMQL01000013.1"/>
</dbReference>
<keyword evidence="2" id="KW-1185">Reference proteome</keyword>
<protein>
    <submittedName>
        <fullName evidence="1">Uncharacterized protein</fullName>
    </submittedName>
</protein>
<evidence type="ECO:0000313" key="1">
    <source>
        <dbReference type="EMBL" id="GGR11419.1"/>
    </source>
</evidence>